<feature type="domain" description="ABC transporter" evidence="5">
    <location>
        <begin position="39"/>
        <end position="368"/>
    </location>
</feature>
<dbReference type="PANTHER" id="PTHR19211:SF135">
    <property type="entry name" value="ATPASE, PUTATIVE (AFU_ORTHOLOGUE AFUA_1G16440)-RELATED"/>
    <property type="match status" value="1"/>
</dbReference>
<dbReference type="Pfam" id="PF00005">
    <property type="entry name" value="ABC_tran"/>
    <property type="match status" value="2"/>
</dbReference>
<name>R7Z1X1_CONA1</name>
<dbReference type="GeneID" id="19904602"/>
<dbReference type="Gene3D" id="3.40.50.300">
    <property type="entry name" value="P-loop containing nucleotide triphosphate hydrolases"/>
    <property type="match status" value="2"/>
</dbReference>
<keyword evidence="2" id="KW-0547">Nucleotide-binding</keyword>
<keyword evidence="1" id="KW-0677">Repeat</keyword>
<dbReference type="GO" id="GO:0005524">
    <property type="term" value="F:ATP binding"/>
    <property type="evidence" value="ECO:0007669"/>
    <property type="project" value="UniProtKB-KW"/>
</dbReference>
<proteinExistence type="predicted"/>
<dbReference type="GO" id="GO:0016887">
    <property type="term" value="F:ATP hydrolysis activity"/>
    <property type="evidence" value="ECO:0007669"/>
    <property type="project" value="InterPro"/>
</dbReference>
<dbReference type="InterPro" id="IPR027417">
    <property type="entry name" value="P-loop_NTPase"/>
</dbReference>
<dbReference type="SUPFAM" id="SSF52540">
    <property type="entry name" value="P-loop containing nucleoside triphosphate hydrolases"/>
    <property type="match status" value="2"/>
</dbReference>
<organism evidence="6 7">
    <name type="scientific">Coniosporium apollinis (strain CBS 100218)</name>
    <name type="common">Rock-inhabiting black yeast</name>
    <dbReference type="NCBI Taxonomy" id="1168221"/>
    <lineage>
        <taxon>Eukaryota</taxon>
        <taxon>Fungi</taxon>
        <taxon>Dikarya</taxon>
        <taxon>Ascomycota</taxon>
        <taxon>Pezizomycotina</taxon>
        <taxon>Dothideomycetes</taxon>
        <taxon>Dothideomycetes incertae sedis</taxon>
        <taxon>Coniosporium</taxon>
    </lineage>
</organism>
<evidence type="ECO:0000256" key="1">
    <source>
        <dbReference type="ARBA" id="ARBA00022737"/>
    </source>
</evidence>
<dbReference type="OrthoDB" id="2110130at2759"/>
<dbReference type="PROSITE" id="PS00211">
    <property type="entry name" value="ABC_TRANSPORTER_1"/>
    <property type="match status" value="1"/>
</dbReference>
<gene>
    <name evidence="6" type="ORF">W97_07291</name>
</gene>
<dbReference type="RefSeq" id="XP_007783459.1">
    <property type="nucleotide sequence ID" value="XM_007785269.1"/>
</dbReference>
<evidence type="ECO:0000256" key="4">
    <source>
        <dbReference type="SAM" id="MobiDB-lite"/>
    </source>
</evidence>
<feature type="domain" description="ABC transporter" evidence="5">
    <location>
        <begin position="470"/>
        <end position="696"/>
    </location>
</feature>
<evidence type="ECO:0000256" key="3">
    <source>
        <dbReference type="ARBA" id="ARBA00022840"/>
    </source>
</evidence>
<dbReference type="InterPro" id="IPR017871">
    <property type="entry name" value="ABC_transporter-like_CS"/>
</dbReference>
<dbReference type="CDD" id="cd03221">
    <property type="entry name" value="ABCF_EF-3"/>
    <property type="match status" value="1"/>
</dbReference>
<sequence length="728" mass="79809">MPKKGKAPELSLEAGQITVTAQQSRFHTDAVDVPVSKEILVKDLSISVGQREIVSHAELNLQEGRHYVLVGRNGTGKSTLLKAVADGMVPGIPWSLRILLLGQTAQSLETGIDNLSIAEKTVLQHVIQSNRVRERYLREASMLSAALENAKDPMASVKAFHQISHERLERSVSEARQIAARRSGARGLKARKALIALEEQLVESQRRVDADLSEIEPSQVHEGSQGAADMLAEIHSALDLMNASAAEAKARTVLLGLGFSTESLDKPLTNLSGGWKTRCELACALCQPADVLLLDEPTNFLDLPSIIWLQRYVQELEDTTVVVVTHDRDFADAVAEELIVLRHLVLEYFRGNLSAYEAERLVNIKYMTKMKDAKDRQKSHIEKTIQQNVKAAKKSGDDNKLRQAASRQKKLDERWGLEVSAKGTRFKLNRDLPGYHTSNRADIEVPQFDPPVRISFPMTPPDLRFPGSIVSLEKVSFAYGKKSSSLLNDISFTMHPGERVGIAGLNGSGKTTLISLIVGDLAPIKGTVTRHPRATMARFSQQAVELLDGIASQHHGLTALTHLLEVSNGELAETDARKLLGSLGLQGQLASDVPIVALSGGQKVRLAIAKLLWSPPHLLVLDEVTTHLDADTILALVTALRGYEGALLVVTHDRFFMRCVVEGENPTSMSRGLHDAYDPEEDETSEEASAARVGAVYRLSKAQLKKLDGGMRQYEEIAARSTSKLRKS</sequence>
<dbReference type="SMART" id="SM00382">
    <property type="entry name" value="AAA"/>
    <property type="match status" value="2"/>
</dbReference>
<evidence type="ECO:0000256" key="2">
    <source>
        <dbReference type="ARBA" id="ARBA00022741"/>
    </source>
</evidence>
<dbReference type="FunFam" id="3.40.50.300:FF:003119">
    <property type="entry name" value="ABC ATPase, putative (AFU_orthologue AFUA_1G16440)"/>
    <property type="match status" value="1"/>
</dbReference>
<dbReference type="eggNOG" id="KOG0062">
    <property type="taxonomic scope" value="Eukaryota"/>
</dbReference>
<keyword evidence="7" id="KW-1185">Reference proteome</keyword>
<dbReference type="InterPro" id="IPR003439">
    <property type="entry name" value="ABC_transporter-like_ATP-bd"/>
</dbReference>
<keyword evidence="3" id="KW-0067">ATP-binding</keyword>
<dbReference type="OMA" id="RQIAHME"/>
<dbReference type="PROSITE" id="PS50893">
    <property type="entry name" value="ABC_TRANSPORTER_2"/>
    <property type="match status" value="2"/>
</dbReference>
<dbReference type="AlphaFoldDB" id="R7Z1X1"/>
<dbReference type="InterPro" id="IPR003593">
    <property type="entry name" value="AAA+_ATPase"/>
</dbReference>
<dbReference type="HOGENOM" id="CLU_000604_36_6_1"/>
<dbReference type="STRING" id="1168221.R7Z1X1"/>
<feature type="region of interest" description="Disordered" evidence="4">
    <location>
        <begin position="668"/>
        <end position="689"/>
    </location>
</feature>
<dbReference type="PANTHER" id="PTHR19211">
    <property type="entry name" value="ATP-BINDING TRANSPORT PROTEIN-RELATED"/>
    <property type="match status" value="1"/>
</dbReference>
<evidence type="ECO:0000313" key="7">
    <source>
        <dbReference type="Proteomes" id="UP000016924"/>
    </source>
</evidence>
<dbReference type="EMBL" id="JH767593">
    <property type="protein sequence ID" value="EON68142.1"/>
    <property type="molecule type" value="Genomic_DNA"/>
</dbReference>
<dbReference type="InterPro" id="IPR050611">
    <property type="entry name" value="ABCF"/>
</dbReference>
<reference evidence="7" key="1">
    <citation type="submission" date="2012-06" db="EMBL/GenBank/DDBJ databases">
        <title>The genome sequence of Coniosporium apollinis CBS 100218.</title>
        <authorList>
            <consortium name="The Broad Institute Genome Sequencing Platform"/>
            <person name="Cuomo C."/>
            <person name="Gorbushina A."/>
            <person name="Noack S."/>
            <person name="Walker B."/>
            <person name="Young S.K."/>
            <person name="Zeng Q."/>
            <person name="Gargeya S."/>
            <person name="Fitzgerald M."/>
            <person name="Haas B."/>
            <person name="Abouelleil A."/>
            <person name="Alvarado L."/>
            <person name="Arachchi H.M."/>
            <person name="Berlin A.M."/>
            <person name="Chapman S.B."/>
            <person name="Goldberg J."/>
            <person name="Griggs A."/>
            <person name="Gujja S."/>
            <person name="Hansen M."/>
            <person name="Howarth C."/>
            <person name="Imamovic A."/>
            <person name="Larimer J."/>
            <person name="McCowan C."/>
            <person name="Montmayeur A."/>
            <person name="Murphy C."/>
            <person name="Neiman D."/>
            <person name="Pearson M."/>
            <person name="Priest M."/>
            <person name="Roberts A."/>
            <person name="Saif S."/>
            <person name="Shea T."/>
            <person name="Sisk P."/>
            <person name="Sykes S."/>
            <person name="Wortman J."/>
            <person name="Nusbaum C."/>
            <person name="Birren B."/>
        </authorList>
    </citation>
    <scope>NUCLEOTIDE SEQUENCE [LARGE SCALE GENOMIC DNA]</scope>
    <source>
        <strain evidence="7">CBS 100218</strain>
    </source>
</reference>
<evidence type="ECO:0000259" key="5">
    <source>
        <dbReference type="PROSITE" id="PS50893"/>
    </source>
</evidence>
<dbReference type="Proteomes" id="UP000016924">
    <property type="component" value="Unassembled WGS sequence"/>
</dbReference>
<accession>R7Z1X1</accession>
<evidence type="ECO:0000313" key="6">
    <source>
        <dbReference type="EMBL" id="EON68142.1"/>
    </source>
</evidence>
<protein>
    <recommendedName>
        <fullName evidence="5">ABC transporter domain-containing protein</fullName>
    </recommendedName>
</protein>